<comment type="caution">
    <text evidence="2">The sequence shown here is derived from an EMBL/GenBank/DDBJ whole genome shotgun (WGS) entry which is preliminary data.</text>
</comment>
<dbReference type="EMBL" id="MU855591">
    <property type="protein sequence ID" value="KAK3901295.1"/>
    <property type="molecule type" value="Genomic_DNA"/>
</dbReference>
<feature type="transmembrane region" description="Helical" evidence="1">
    <location>
        <begin position="99"/>
        <end position="123"/>
    </location>
</feature>
<protein>
    <submittedName>
        <fullName evidence="2">Uncharacterized protein</fullName>
    </submittedName>
</protein>
<feature type="transmembrane region" description="Helical" evidence="1">
    <location>
        <begin position="33"/>
        <end position="60"/>
    </location>
</feature>
<proteinExistence type="predicted"/>
<keyword evidence="1" id="KW-0812">Transmembrane</keyword>
<organism evidence="2 3">
    <name type="scientific">Staphylotrichum tortipilum</name>
    <dbReference type="NCBI Taxonomy" id="2831512"/>
    <lineage>
        <taxon>Eukaryota</taxon>
        <taxon>Fungi</taxon>
        <taxon>Dikarya</taxon>
        <taxon>Ascomycota</taxon>
        <taxon>Pezizomycotina</taxon>
        <taxon>Sordariomycetes</taxon>
        <taxon>Sordariomycetidae</taxon>
        <taxon>Sordariales</taxon>
        <taxon>Chaetomiaceae</taxon>
        <taxon>Staphylotrichum</taxon>
    </lineage>
</organism>
<keyword evidence="1" id="KW-0472">Membrane</keyword>
<name>A0AAN6RSF3_9PEZI</name>
<accession>A0AAN6RSF3</accession>
<dbReference type="Proteomes" id="UP001303889">
    <property type="component" value="Unassembled WGS sequence"/>
</dbReference>
<evidence type="ECO:0000313" key="2">
    <source>
        <dbReference type="EMBL" id="KAK3901295.1"/>
    </source>
</evidence>
<dbReference type="AlphaFoldDB" id="A0AAN6RSF3"/>
<evidence type="ECO:0000313" key="3">
    <source>
        <dbReference type="Proteomes" id="UP001303889"/>
    </source>
</evidence>
<sequence length="598" mass="63292">MAAASPTPRDIRRLASDHDFVLGAHPPPRRLGWWPFMATHLSFAAALAAGIIFVVVAIAYTATLSKQALECPTWANSCPVAGGWTIANLGTVQGIITMVYLIGLFALAYAALMLCEATVWPLLQTQSFTINGLDACLSATRGSVMSAPAAIRDVRSVPAGVVLAAAVVVSVLPFAAPPLVGHAYSPTLKPVQLESNYTPGGGITELFAQINPPTSVIARLLAEYNSWANNPAAEPMPEYRDWYIDRRTLNDRGDFTAAAVKLQTTVECRPYQVHQLNRDNLLWNAFVTNMARANTSTRPAKNSTAEVWIRPQPQLTAWVDTFEFISDQRTQTTLIFAALNGTIEGGLPTPLALANLTSVSSIACAITIEASDAIITVGTPSPRVSALPILSSLSTLTLPPAPSAPSPNTGLNELLLWLTAAPLLTSPSIDGTQPMFTNSTTTHLPLPLTTTSDPQGQNTWTIPGLTAFIHLSVSALLQSTTPSSSSPQITIPTTPLLHSLSPHRIPLLLLPLLLALLITLALAFYTAHLHAKLSVPVMRRAGVGEVLKSAQTAWVREVVGADAARVFLLSELGGVGVRVGGEGEREGGGWGFVAGGCG</sequence>
<gene>
    <name evidence="2" type="ORF">C8A05DRAFT_16497</name>
</gene>
<evidence type="ECO:0000256" key="1">
    <source>
        <dbReference type="SAM" id="Phobius"/>
    </source>
</evidence>
<keyword evidence="3" id="KW-1185">Reference proteome</keyword>
<reference evidence="2" key="1">
    <citation type="journal article" date="2023" name="Mol. Phylogenet. Evol.">
        <title>Genome-scale phylogeny and comparative genomics of the fungal order Sordariales.</title>
        <authorList>
            <person name="Hensen N."/>
            <person name="Bonometti L."/>
            <person name="Westerberg I."/>
            <person name="Brannstrom I.O."/>
            <person name="Guillou S."/>
            <person name="Cros-Aarteil S."/>
            <person name="Calhoun S."/>
            <person name="Haridas S."/>
            <person name="Kuo A."/>
            <person name="Mondo S."/>
            <person name="Pangilinan J."/>
            <person name="Riley R."/>
            <person name="LaButti K."/>
            <person name="Andreopoulos B."/>
            <person name="Lipzen A."/>
            <person name="Chen C."/>
            <person name="Yan M."/>
            <person name="Daum C."/>
            <person name="Ng V."/>
            <person name="Clum A."/>
            <person name="Steindorff A."/>
            <person name="Ohm R.A."/>
            <person name="Martin F."/>
            <person name="Silar P."/>
            <person name="Natvig D.O."/>
            <person name="Lalanne C."/>
            <person name="Gautier V."/>
            <person name="Ament-Velasquez S.L."/>
            <person name="Kruys A."/>
            <person name="Hutchinson M.I."/>
            <person name="Powell A.J."/>
            <person name="Barry K."/>
            <person name="Miller A.N."/>
            <person name="Grigoriev I.V."/>
            <person name="Debuchy R."/>
            <person name="Gladieux P."/>
            <person name="Hiltunen Thoren M."/>
            <person name="Johannesson H."/>
        </authorList>
    </citation>
    <scope>NUCLEOTIDE SEQUENCE</scope>
    <source>
        <strain evidence="2">CBS 103.79</strain>
    </source>
</reference>
<keyword evidence="1" id="KW-1133">Transmembrane helix</keyword>
<feature type="transmembrane region" description="Helical" evidence="1">
    <location>
        <begin position="505"/>
        <end position="525"/>
    </location>
</feature>
<reference evidence="2" key="2">
    <citation type="submission" date="2023-05" db="EMBL/GenBank/DDBJ databases">
        <authorList>
            <consortium name="Lawrence Berkeley National Laboratory"/>
            <person name="Steindorff A."/>
            <person name="Hensen N."/>
            <person name="Bonometti L."/>
            <person name="Westerberg I."/>
            <person name="Brannstrom I.O."/>
            <person name="Guillou S."/>
            <person name="Cros-Aarteil S."/>
            <person name="Calhoun S."/>
            <person name="Haridas S."/>
            <person name="Kuo A."/>
            <person name="Mondo S."/>
            <person name="Pangilinan J."/>
            <person name="Riley R."/>
            <person name="Labutti K."/>
            <person name="Andreopoulos B."/>
            <person name="Lipzen A."/>
            <person name="Chen C."/>
            <person name="Yanf M."/>
            <person name="Daum C."/>
            <person name="Ng V."/>
            <person name="Clum A."/>
            <person name="Ohm R."/>
            <person name="Martin F."/>
            <person name="Silar P."/>
            <person name="Natvig D."/>
            <person name="Lalanne C."/>
            <person name="Gautier V."/>
            <person name="Ament-Velasquez S.L."/>
            <person name="Kruys A."/>
            <person name="Hutchinson M.I."/>
            <person name="Powell A.J."/>
            <person name="Barry K."/>
            <person name="Miller A.N."/>
            <person name="Grigoriev I.V."/>
            <person name="Debuchy R."/>
            <person name="Gladieux P."/>
            <person name="Thoren M.H."/>
            <person name="Johannesson H."/>
        </authorList>
    </citation>
    <scope>NUCLEOTIDE SEQUENCE</scope>
    <source>
        <strain evidence="2">CBS 103.79</strain>
    </source>
</reference>